<dbReference type="EMBL" id="MU155156">
    <property type="protein sequence ID" value="KAF9483220.1"/>
    <property type="molecule type" value="Genomic_DNA"/>
</dbReference>
<protein>
    <recommendedName>
        <fullName evidence="4">TEA domain-containing protein</fullName>
    </recommendedName>
</protein>
<dbReference type="PROSITE" id="PS51088">
    <property type="entry name" value="TEA_2"/>
    <property type="match status" value="1"/>
</dbReference>
<evidence type="ECO:0000259" key="4">
    <source>
        <dbReference type="PROSITE" id="PS51088"/>
    </source>
</evidence>
<feature type="domain" description="TEA" evidence="4">
    <location>
        <begin position="40"/>
        <end position="113"/>
    </location>
</feature>
<feature type="DNA-binding region" description="TEA" evidence="2">
    <location>
        <begin position="40"/>
        <end position="113"/>
    </location>
</feature>
<dbReference type="InterPro" id="IPR000818">
    <property type="entry name" value="TEA/ATTS_dom"/>
</dbReference>
<feature type="region of interest" description="Disordered" evidence="3">
    <location>
        <begin position="22"/>
        <end position="45"/>
    </location>
</feature>
<evidence type="ECO:0000256" key="3">
    <source>
        <dbReference type="SAM" id="MobiDB-lite"/>
    </source>
</evidence>
<dbReference type="Proteomes" id="UP000807469">
    <property type="component" value="Unassembled WGS sequence"/>
</dbReference>
<comment type="caution">
    <text evidence="5">The sequence shown here is derived from an EMBL/GenBank/DDBJ whole genome shotgun (WGS) entry which is preliminary data.</text>
</comment>
<dbReference type="SMART" id="SM00426">
    <property type="entry name" value="TEA"/>
    <property type="match status" value="1"/>
</dbReference>
<dbReference type="InterPro" id="IPR038096">
    <property type="entry name" value="TEA/ATTS_sf"/>
</dbReference>
<evidence type="ECO:0000313" key="5">
    <source>
        <dbReference type="EMBL" id="KAF9483220.1"/>
    </source>
</evidence>
<feature type="compositionally biased region" description="Polar residues" evidence="3">
    <location>
        <begin position="147"/>
        <end position="163"/>
    </location>
</feature>
<dbReference type="OrthoDB" id="10006572at2759"/>
<feature type="region of interest" description="Disordered" evidence="3">
    <location>
        <begin position="130"/>
        <end position="165"/>
    </location>
</feature>
<dbReference type="Gene3D" id="6.10.20.40">
    <property type="entry name" value="TEA/ATTS domain"/>
    <property type="match status" value="1"/>
</dbReference>
<sequence>MHTRNIGPSSFLTQTDTNILLSPSERTGRKSYKLSNRKGGEKKEPVWPPQLEAALLEGLRKYKPISKSGRPLRRFTKRNVSIARHIFATTGKTRTAKQVGSRLQQITESTKDEEIIKLITSRELVLDDSYSSYSQGDSGASDSYSSTPTIMNTPGSSVTTSEAGSPEVSVHVDQVSLFAQLVSADTTGPAAFLGLDADIPRSGINLYLNVDPAEGYRLDGNSLSNARRLSNIPSSHLFDDIPKLTISSPLLSPLFPHICMFTVYRDAVKAVHSEQVSLVAIKPESSLDKYTYIAPLLPSYWDTLVHRTSIERYTVMLEILELDRGVATLETGRRKFSIAINVKLNSPADEPVLHTSCAPYYPSSSAYDDIHIHTEYPDLPLANHLPTASYLPELPLQMSSNFQNGAAMAAWNDNNYFIPATTYVQYPDLGDTRFETHLESDHPSSYLYPSF</sequence>
<evidence type="ECO:0000256" key="1">
    <source>
        <dbReference type="ARBA" id="ARBA00008421"/>
    </source>
</evidence>
<proteinExistence type="inferred from homology"/>
<dbReference type="AlphaFoldDB" id="A0A9P6D4L7"/>
<dbReference type="Pfam" id="PF01285">
    <property type="entry name" value="TEA"/>
    <property type="match status" value="1"/>
</dbReference>
<feature type="compositionally biased region" description="Low complexity" evidence="3">
    <location>
        <begin position="130"/>
        <end position="146"/>
    </location>
</feature>
<organism evidence="5 6">
    <name type="scientific">Pholiota conissans</name>
    <dbReference type="NCBI Taxonomy" id="109636"/>
    <lineage>
        <taxon>Eukaryota</taxon>
        <taxon>Fungi</taxon>
        <taxon>Dikarya</taxon>
        <taxon>Basidiomycota</taxon>
        <taxon>Agaricomycotina</taxon>
        <taxon>Agaricomycetes</taxon>
        <taxon>Agaricomycetidae</taxon>
        <taxon>Agaricales</taxon>
        <taxon>Agaricineae</taxon>
        <taxon>Strophariaceae</taxon>
        <taxon>Pholiota</taxon>
    </lineage>
</organism>
<accession>A0A9P6D4L7</accession>
<gene>
    <name evidence="5" type="ORF">BDN70DRAFT_874100</name>
</gene>
<keyword evidence="6" id="KW-1185">Reference proteome</keyword>
<comment type="similarity">
    <text evidence="1">Belongs to the TEC1 family.</text>
</comment>
<reference evidence="5" key="1">
    <citation type="submission" date="2020-11" db="EMBL/GenBank/DDBJ databases">
        <authorList>
            <consortium name="DOE Joint Genome Institute"/>
            <person name="Ahrendt S."/>
            <person name="Riley R."/>
            <person name="Andreopoulos W."/>
            <person name="Labutti K."/>
            <person name="Pangilinan J."/>
            <person name="Ruiz-Duenas F.J."/>
            <person name="Barrasa J.M."/>
            <person name="Sanchez-Garcia M."/>
            <person name="Camarero S."/>
            <person name="Miyauchi S."/>
            <person name="Serrano A."/>
            <person name="Linde D."/>
            <person name="Babiker R."/>
            <person name="Drula E."/>
            <person name="Ayuso-Fernandez I."/>
            <person name="Pacheco R."/>
            <person name="Padilla G."/>
            <person name="Ferreira P."/>
            <person name="Barriuso J."/>
            <person name="Kellner H."/>
            <person name="Castanera R."/>
            <person name="Alfaro M."/>
            <person name="Ramirez L."/>
            <person name="Pisabarro A.G."/>
            <person name="Kuo A."/>
            <person name="Tritt A."/>
            <person name="Lipzen A."/>
            <person name="He G."/>
            <person name="Yan M."/>
            <person name="Ng V."/>
            <person name="Cullen D."/>
            <person name="Martin F."/>
            <person name="Rosso M.-N."/>
            <person name="Henrissat B."/>
            <person name="Hibbett D."/>
            <person name="Martinez A.T."/>
            <person name="Grigoriev I.V."/>
        </authorList>
    </citation>
    <scope>NUCLEOTIDE SEQUENCE</scope>
    <source>
        <strain evidence="5">CIRM-BRFM 674</strain>
    </source>
</reference>
<evidence type="ECO:0000313" key="6">
    <source>
        <dbReference type="Proteomes" id="UP000807469"/>
    </source>
</evidence>
<evidence type="ECO:0000256" key="2">
    <source>
        <dbReference type="PROSITE-ProRule" id="PRU00505"/>
    </source>
</evidence>
<dbReference type="GO" id="GO:0003700">
    <property type="term" value="F:DNA-binding transcription factor activity"/>
    <property type="evidence" value="ECO:0007669"/>
    <property type="project" value="InterPro"/>
</dbReference>
<name>A0A9P6D4L7_9AGAR</name>